<sequence>MKWSKKVTQHSHALDLEPGIFKSRDPTTIAASLKRSAETSQRRKGTPLQAAMSMLNFYINRAGKHLSTEQKAILQQAKAQLRVLFGRKDAETVN</sequence>
<evidence type="ECO:0000313" key="2">
    <source>
        <dbReference type="Proteomes" id="UP000054051"/>
    </source>
</evidence>
<dbReference type="Proteomes" id="UP000054051">
    <property type="component" value="Unassembled WGS sequence"/>
</dbReference>
<dbReference type="InterPro" id="IPR021513">
    <property type="entry name" value="Phage_RSL1_Orf186"/>
</dbReference>
<accession>G2JA21</accession>
<dbReference type="EMBL" id="CAFB01000044">
    <property type="protein sequence ID" value="CCD29618.1"/>
    <property type="molecule type" value="Genomic_DNA"/>
</dbReference>
<evidence type="ECO:0000313" key="1">
    <source>
        <dbReference type="EMBL" id="CCD29618.1"/>
    </source>
</evidence>
<dbReference type="AlphaFoldDB" id="G2JA21"/>
<dbReference type="Pfam" id="PF11373">
    <property type="entry name" value="DUF3175"/>
    <property type="match status" value="1"/>
</dbReference>
<dbReference type="STRING" id="1070319.CAGGBEG34_270027"/>
<dbReference type="OrthoDB" id="9807263at2"/>
<dbReference type="eggNOG" id="ENOG5032RRR">
    <property type="taxonomic scope" value="Bacteria"/>
</dbReference>
<comment type="caution">
    <text evidence="1">The sequence shown here is derived from an EMBL/GenBank/DDBJ whole genome shotgun (WGS) entry which is preliminary data.</text>
</comment>
<name>G2JA21_9BURK</name>
<reference evidence="1 2" key="1">
    <citation type="submission" date="2011-08" db="EMBL/GenBank/DDBJ databases">
        <title>The genome of the obligate endobacterium of an arbuscular mycorrhizal fungus reveals an interphylum network of nutritional interactions.</title>
        <authorList>
            <person name="Ghignone S."/>
            <person name="Salvioli A."/>
            <person name="Anca I."/>
            <person name="Lumini E."/>
            <person name="Ortu G."/>
            <person name="Petiti L."/>
            <person name="Cruveiller S."/>
            <person name="Bianciotto V."/>
            <person name="Piffanelli P."/>
            <person name="Lanfranco L."/>
            <person name="Bonfante P."/>
        </authorList>
    </citation>
    <scope>NUCLEOTIDE SEQUENCE [LARGE SCALE GENOMIC DNA]</scope>
    <source>
        <strain evidence="1 2">BEG34</strain>
    </source>
</reference>
<protein>
    <recommendedName>
        <fullName evidence="3">DUF3175 domain-containing protein</fullName>
    </recommendedName>
</protein>
<dbReference type="RefSeq" id="WP_006682791.1">
    <property type="nucleotide sequence ID" value="NZ_CAFB01000044.1"/>
</dbReference>
<proteinExistence type="predicted"/>
<evidence type="ECO:0008006" key="3">
    <source>
        <dbReference type="Google" id="ProtNLM"/>
    </source>
</evidence>
<keyword evidence="2" id="KW-1185">Reference proteome</keyword>
<gene>
    <name evidence="1" type="ORF">CAGGBEG34_270027</name>
</gene>
<organism evidence="1 2">
    <name type="scientific">Candidatus Glomeribacter gigasporarum BEG34</name>
    <dbReference type="NCBI Taxonomy" id="1070319"/>
    <lineage>
        <taxon>Bacteria</taxon>
        <taxon>Pseudomonadati</taxon>
        <taxon>Pseudomonadota</taxon>
        <taxon>Betaproteobacteria</taxon>
        <taxon>Burkholderiales</taxon>
        <taxon>Burkholderiaceae</taxon>
        <taxon>Candidatus Glomeribacter</taxon>
    </lineage>
</organism>